<reference evidence="2 3" key="1">
    <citation type="journal article" date="2013" name="Curr. Biol.">
        <title>The Genome of the Foraminiferan Reticulomyxa filosa.</title>
        <authorList>
            <person name="Glockner G."/>
            <person name="Hulsmann N."/>
            <person name="Schleicher M."/>
            <person name="Noegel A.A."/>
            <person name="Eichinger L."/>
            <person name="Gallinger C."/>
            <person name="Pawlowski J."/>
            <person name="Sierra R."/>
            <person name="Euteneuer U."/>
            <person name="Pillet L."/>
            <person name="Moustafa A."/>
            <person name="Platzer M."/>
            <person name="Groth M."/>
            <person name="Szafranski K."/>
            <person name="Schliwa M."/>
        </authorList>
    </citation>
    <scope>NUCLEOTIDE SEQUENCE [LARGE SCALE GENOMIC DNA]</scope>
</reference>
<comment type="caution">
    <text evidence="2">The sequence shown here is derived from an EMBL/GenBank/DDBJ whole genome shotgun (WGS) entry which is preliminary data.</text>
</comment>
<dbReference type="EMBL" id="ASPP01003445">
    <property type="protein sequence ID" value="ETO33379.1"/>
    <property type="molecule type" value="Genomic_DNA"/>
</dbReference>
<feature type="region of interest" description="Disordered" evidence="1">
    <location>
        <begin position="70"/>
        <end position="95"/>
    </location>
</feature>
<evidence type="ECO:0000256" key="1">
    <source>
        <dbReference type="SAM" id="MobiDB-lite"/>
    </source>
</evidence>
<dbReference type="AlphaFoldDB" id="X6P5N0"/>
<feature type="compositionally biased region" description="Basic and acidic residues" evidence="1">
    <location>
        <begin position="70"/>
        <end position="85"/>
    </location>
</feature>
<protein>
    <submittedName>
        <fullName evidence="2">Uncharacterized protein</fullName>
    </submittedName>
</protein>
<name>X6P5N0_RETFI</name>
<keyword evidence="3" id="KW-1185">Reference proteome</keyword>
<proteinExistence type="predicted"/>
<accession>X6P5N0</accession>
<evidence type="ECO:0000313" key="3">
    <source>
        <dbReference type="Proteomes" id="UP000023152"/>
    </source>
</evidence>
<organism evidence="2 3">
    <name type="scientific">Reticulomyxa filosa</name>
    <dbReference type="NCBI Taxonomy" id="46433"/>
    <lineage>
        <taxon>Eukaryota</taxon>
        <taxon>Sar</taxon>
        <taxon>Rhizaria</taxon>
        <taxon>Retaria</taxon>
        <taxon>Foraminifera</taxon>
        <taxon>Monothalamids</taxon>
        <taxon>Reticulomyxidae</taxon>
        <taxon>Reticulomyxa</taxon>
    </lineage>
</organism>
<gene>
    <name evidence="2" type="ORF">RFI_03730</name>
</gene>
<evidence type="ECO:0000313" key="2">
    <source>
        <dbReference type="EMBL" id="ETO33379.1"/>
    </source>
</evidence>
<dbReference type="Proteomes" id="UP000023152">
    <property type="component" value="Unassembled WGS sequence"/>
</dbReference>
<sequence>MEEKYPEETRVSEVAEVKEDKRELNATTEKLLRHYKAQDKLSPLFDDPGQSIDSCYIRLALLTQQRFQEQKDKMKNDEQKHEQENGKWANSLIIH</sequence>